<sequence>MNWELIIKGIKLIKLIRGMKIRRIGAFLLVVFVMSIIIFVFELNTAKSDNGQNLSKTDINHLLFWSFIKSFVMSLAIFVTNYFNRGTLKSKNLD</sequence>
<protein>
    <recommendedName>
        <fullName evidence="6">ABC transporter permease</fullName>
    </recommendedName>
</protein>
<evidence type="ECO:0000313" key="4">
    <source>
        <dbReference type="Proteomes" id="UP000236262"/>
    </source>
</evidence>
<name>A0A3G6RQZ4_CHRLC</name>
<gene>
    <name evidence="3" type="ORF">C1637_01420</name>
    <name evidence="2" type="ORF">EG342_04805</name>
</gene>
<reference evidence="3 4" key="1">
    <citation type="submission" date="2018-01" db="EMBL/GenBank/DDBJ databases">
        <title>Draft genome sequences of Chryseobacterium lactis NCTC11390, Chryseobacterium oncorhynchi 701B-08, and Chryseobacterium viscerum 687B-08.</title>
        <authorList>
            <person name="Jeong J.-J."/>
            <person name="Lee Y.J."/>
            <person name="Park B."/>
            <person name="Choi I.-G."/>
            <person name="Kim K.D."/>
        </authorList>
    </citation>
    <scope>NUCLEOTIDE SEQUENCE [LARGE SCALE GENOMIC DNA]</scope>
    <source>
        <strain evidence="3 4">NCTC11390</strain>
    </source>
</reference>
<evidence type="ECO:0000313" key="5">
    <source>
        <dbReference type="Proteomes" id="UP000279972"/>
    </source>
</evidence>
<keyword evidence="1" id="KW-1133">Transmembrane helix</keyword>
<evidence type="ECO:0000256" key="1">
    <source>
        <dbReference type="SAM" id="Phobius"/>
    </source>
</evidence>
<keyword evidence="5" id="KW-1185">Reference proteome</keyword>
<evidence type="ECO:0008006" key="6">
    <source>
        <dbReference type="Google" id="ProtNLM"/>
    </source>
</evidence>
<dbReference type="KEGG" id="clac:EG342_04805"/>
<feature type="transmembrane region" description="Helical" evidence="1">
    <location>
        <begin position="21"/>
        <end position="41"/>
    </location>
</feature>
<reference evidence="2 5" key="2">
    <citation type="submission" date="2018-11" db="EMBL/GenBank/DDBJ databases">
        <title>Proposal to divide the Flavobacteriaceae and reorganize its genera based on Amino Acid Identity values calculated from whole genome sequences.</title>
        <authorList>
            <person name="Nicholson A.C."/>
            <person name="Gulvik C.A."/>
            <person name="Whitney A.M."/>
            <person name="Humrighouse B.W."/>
            <person name="Bell M."/>
            <person name="Holmes B."/>
            <person name="Steigerwalt A.G."/>
            <person name="Villarma A."/>
            <person name="Sheth M."/>
            <person name="Batra D."/>
            <person name="Pryor J."/>
            <person name="Bernardet J.-F."/>
            <person name="Hugo C."/>
            <person name="Kampfer P."/>
            <person name="Newman J."/>
            <person name="McQuiston J.R."/>
        </authorList>
    </citation>
    <scope>NUCLEOTIDE SEQUENCE [LARGE SCALE GENOMIC DNA]</scope>
    <source>
        <strain evidence="2 5">KC_1864</strain>
    </source>
</reference>
<organism evidence="3 4">
    <name type="scientific">Chryseobacterium lactis</name>
    <dbReference type="NCBI Taxonomy" id="1241981"/>
    <lineage>
        <taxon>Bacteria</taxon>
        <taxon>Pseudomonadati</taxon>
        <taxon>Bacteroidota</taxon>
        <taxon>Flavobacteriia</taxon>
        <taxon>Flavobacteriales</taxon>
        <taxon>Weeksellaceae</taxon>
        <taxon>Chryseobacterium group</taxon>
        <taxon>Chryseobacterium</taxon>
    </lineage>
</organism>
<evidence type="ECO:0000313" key="2">
    <source>
        <dbReference type="EMBL" id="AZA81263.1"/>
    </source>
</evidence>
<keyword evidence="1" id="KW-0472">Membrane</keyword>
<dbReference type="AlphaFoldDB" id="A0A3G6RQZ4"/>
<evidence type="ECO:0000313" key="3">
    <source>
        <dbReference type="EMBL" id="PNW15115.1"/>
    </source>
</evidence>
<keyword evidence="1" id="KW-0812">Transmembrane</keyword>
<dbReference type="Proteomes" id="UP000236262">
    <property type="component" value="Unassembled WGS sequence"/>
</dbReference>
<proteinExistence type="predicted"/>
<dbReference type="Proteomes" id="UP000279972">
    <property type="component" value="Chromosome"/>
</dbReference>
<feature type="transmembrane region" description="Helical" evidence="1">
    <location>
        <begin position="61"/>
        <end position="83"/>
    </location>
</feature>
<accession>A0A3G6RQZ4</accession>
<dbReference type="EMBL" id="PPEH01000001">
    <property type="protein sequence ID" value="PNW15115.1"/>
    <property type="molecule type" value="Genomic_DNA"/>
</dbReference>
<dbReference type="EMBL" id="CP033924">
    <property type="protein sequence ID" value="AZA81263.1"/>
    <property type="molecule type" value="Genomic_DNA"/>
</dbReference>